<evidence type="ECO:0000313" key="4">
    <source>
        <dbReference type="Proteomes" id="UP000253740"/>
    </source>
</evidence>
<dbReference type="Proteomes" id="UP000253740">
    <property type="component" value="Unassembled WGS sequence"/>
</dbReference>
<dbReference type="RefSeq" id="WP_062535421.1">
    <property type="nucleotide sequence ID" value="NZ_DF970162.1"/>
</dbReference>
<dbReference type="EMBL" id="DF970162">
    <property type="protein sequence ID" value="GAP65559.1"/>
    <property type="molecule type" value="Genomic_DNA"/>
</dbReference>
<feature type="chain" id="PRO_5007415072" description="DUF1579 domain-containing protein" evidence="1">
    <location>
        <begin position="24"/>
        <end position="196"/>
    </location>
</feature>
<protein>
    <recommendedName>
        <fullName evidence="5">DUF1579 domain-containing protein</fullName>
    </recommendedName>
</protein>
<reference evidence="3" key="2">
    <citation type="submission" date="2015-08" db="EMBL/GenBank/DDBJ databases">
        <title>Complete DNA Sequence of Pseudomonas syringae pv. actinidiae, the Causal Agent of Kiwifruit Canker Disease.</title>
        <authorList>
            <person name="Rikkerink E.H.A."/>
            <person name="Fineran P.C."/>
        </authorList>
    </citation>
    <scope>NUCLEOTIDE SEQUENCE</scope>
    <source>
        <strain evidence="3">SkMP5</strain>
    </source>
</reference>
<accession>A0A0K8QL25</accession>
<gene>
    <name evidence="2" type="ORF">MBSD_1500</name>
    <name evidence="3" type="ORF">MBSD_n0849</name>
</gene>
<reference evidence="2" key="1">
    <citation type="submission" date="2015-03" db="EMBL/GenBank/DDBJ databases">
        <title>Draft genome sequence of Mizugakiibacter sediminis skMP5.</title>
        <authorList>
            <person name="Watanabe T."/>
            <person name="Kojima H."/>
            <person name="Fukui M."/>
        </authorList>
    </citation>
    <scope>NUCLEOTIDE SEQUENCE</scope>
    <source>
        <strain evidence="2">SkMP5</strain>
    </source>
</reference>
<dbReference type="HOGENOM" id="CLU_1388852_0_0_6"/>
<evidence type="ECO:0008006" key="5">
    <source>
        <dbReference type="Google" id="ProtNLM"/>
    </source>
</evidence>
<dbReference type="STRING" id="1475481.GCA_000953855_00861"/>
<proteinExistence type="predicted"/>
<dbReference type="EMBL" id="DF952379">
    <property type="protein sequence ID" value="GAN44962.1"/>
    <property type="molecule type" value="Genomic_DNA"/>
</dbReference>
<dbReference type="AlphaFoldDB" id="A0A0K8QL25"/>
<feature type="signal peptide" evidence="1">
    <location>
        <begin position="1"/>
        <end position="23"/>
    </location>
</feature>
<sequence length="196" mass="21149">MGLRGFGRIACCGLALIAARAGAGELIGPGVVSAEPQETSAALSASPPALRGALAPALQPLAYFVGAWDCAGRFLRSGAAIASREVFDVTLDGRWLRLRHDDRPPHAFHALELWGYDEHAGRFDAHVFDNFAGARRYASMGWQGGALVWLGDGDTAADRFSFERRGLAAYRVTYARRGADGRWIDVDTLDCRRSSP</sequence>
<organism evidence="3">
    <name type="scientific">Mizugakiibacter sediminis</name>
    <dbReference type="NCBI Taxonomy" id="1475481"/>
    <lineage>
        <taxon>Bacteria</taxon>
        <taxon>Pseudomonadati</taxon>
        <taxon>Pseudomonadota</taxon>
        <taxon>Gammaproteobacteria</taxon>
        <taxon>Lysobacterales</taxon>
        <taxon>Rhodanobacteraceae</taxon>
        <taxon>Mizugakiibacter</taxon>
    </lineage>
</organism>
<name>A0A0K8QL25_9GAMM</name>
<keyword evidence="4" id="KW-1185">Reference proteome</keyword>
<evidence type="ECO:0000313" key="3">
    <source>
        <dbReference type="EMBL" id="GAP65559.1"/>
    </source>
</evidence>
<keyword evidence="1" id="KW-0732">Signal</keyword>
<evidence type="ECO:0000313" key="2">
    <source>
        <dbReference type="EMBL" id="GAN44962.1"/>
    </source>
</evidence>
<dbReference type="OrthoDB" id="675075at2"/>
<evidence type="ECO:0000256" key="1">
    <source>
        <dbReference type="SAM" id="SignalP"/>
    </source>
</evidence>